<keyword evidence="3" id="KW-1185">Reference proteome</keyword>
<sequence length="331" mass="36877">MGGLISLLRDIKTIYKDLKVTLKLTARIVLKVHGIVDDVEHTVQELKAAVKGLSAKISPENGKGEVAFDALVENVETKATMLKTSLIEATSQVFNEDLLKNTQQKWEKVMEYSRQSSEALTNIIASTSFYTSVVQGASDAERAGVEEKNISLLEVKEKEEEDEKSNAQSNQAIVPVFNEPPSTLSGVEEDVRDFEILPSFDLMDSFWKCDIGCFNIDCVDLQRLPARQQRNGEVNGQLRKRKTKKRGGKSAKLCKKTGISGTSSGHTPVKYHNHKQKRPRENIALEVIFLIALLVEGAAMSNNNLLTRERLWNECNYGSYSSAAEILELDD</sequence>
<gene>
    <name evidence="2" type="ORF">PEVE_00038289</name>
</gene>
<name>A0ABN8MR60_9CNID</name>
<feature type="region of interest" description="Disordered" evidence="1">
    <location>
        <begin position="230"/>
        <end position="277"/>
    </location>
</feature>
<protein>
    <submittedName>
        <fullName evidence="2">Uncharacterized protein</fullName>
    </submittedName>
</protein>
<proteinExistence type="predicted"/>
<accession>A0ABN8MR60</accession>
<evidence type="ECO:0000313" key="2">
    <source>
        <dbReference type="EMBL" id="CAH3030631.1"/>
    </source>
</evidence>
<organism evidence="2 3">
    <name type="scientific">Porites evermanni</name>
    <dbReference type="NCBI Taxonomy" id="104178"/>
    <lineage>
        <taxon>Eukaryota</taxon>
        <taxon>Metazoa</taxon>
        <taxon>Cnidaria</taxon>
        <taxon>Anthozoa</taxon>
        <taxon>Hexacorallia</taxon>
        <taxon>Scleractinia</taxon>
        <taxon>Fungiina</taxon>
        <taxon>Poritidae</taxon>
        <taxon>Porites</taxon>
    </lineage>
</organism>
<comment type="caution">
    <text evidence="2">The sequence shown here is derived from an EMBL/GenBank/DDBJ whole genome shotgun (WGS) entry which is preliminary data.</text>
</comment>
<dbReference type="Proteomes" id="UP001159427">
    <property type="component" value="Unassembled WGS sequence"/>
</dbReference>
<evidence type="ECO:0000313" key="3">
    <source>
        <dbReference type="Proteomes" id="UP001159427"/>
    </source>
</evidence>
<evidence type="ECO:0000256" key="1">
    <source>
        <dbReference type="SAM" id="MobiDB-lite"/>
    </source>
</evidence>
<reference evidence="2 3" key="1">
    <citation type="submission" date="2022-05" db="EMBL/GenBank/DDBJ databases">
        <authorList>
            <consortium name="Genoscope - CEA"/>
            <person name="William W."/>
        </authorList>
    </citation>
    <scope>NUCLEOTIDE SEQUENCE [LARGE SCALE GENOMIC DNA]</scope>
</reference>
<feature type="compositionally biased region" description="Basic residues" evidence="1">
    <location>
        <begin position="238"/>
        <end position="255"/>
    </location>
</feature>
<dbReference type="EMBL" id="CALNXI010000645">
    <property type="protein sequence ID" value="CAH3030631.1"/>
    <property type="molecule type" value="Genomic_DNA"/>
</dbReference>